<evidence type="ECO:0000259" key="1">
    <source>
        <dbReference type="Pfam" id="PF00078"/>
    </source>
</evidence>
<dbReference type="InterPro" id="IPR000477">
    <property type="entry name" value="RT_dom"/>
</dbReference>
<evidence type="ECO:0000313" key="4">
    <source>
        <dbReference type="Proteomes" id="UP000887159"/>
    </source>
</evidence>
<comment type="caution">
    <text evidence="3">The sequence shown here is derived from an EMBL/GenBank/DDBJ whole genome shotgun (WGS) entry which is preliminary data.</text>
</comment>
<dbReference type="PANTHER" id="PTHR19446">
    <property type="entry name" value="REVERSE TRANSCRIPTASES"/>
    <property type="match status" value="1"/>
</dbReference>
<dbReference type="InterPro" id="IPR036691">
    <property type="entry name" value="Endo/exonu/phosph_ase_sf"/>
</dbReference>
<dbReference type="Pfam" id="PF00078">
    <property type="entry name" value="RVT_1"/>
    <property type="match status" value="1"/>
</dbReference>
<keyword evidence="4" id="KW-1185">Reference proteome</keyword>
<reference evidence="3" key="1">
    <citation type="submission" date="2020-08" db="EMBL/GenBank/DDBJ databases">
        <title>Multicomponent nature underlies the extraordinary mechanical properties of spider dragline silk.</title>
        <authorList>
            <person name="Kono N."/>
            <person name="Nakamura H."/>
            <person name="Mori M."/>
            <person name="Yoshida Y."/>
            <person name="Ohtoshi R."/>
            <person name="Malay A.D."/>
            <person name="Moran D.A.P."/>
            <person name="Tomita M."/>
            <person name="Numata K."/>
            <person name="Arakawa K."/>
        </authorList>
    </citation>
    <scope>NUCLEOTIDE SEQUENCE</scope>
</reference>
<name>A0A8X7BGL7_TRICX</name>
<keyword evidence="3" id="KW-0548">Nucleotidyltransferase</keyword>
<dbReference type="InterPro" id="IPR043502">
    <property type="entry name" value="DNA/RNA_pol_sf"/>
</dbReference>
<dbReference type="GO" id="GO:0003964">
    <property type="term" value="F:RNA-directed DNA polymerase activity"/>
    <property type="evidence" value="ECO:0007669"/>
    <property type="project" value="UniProtKB-KW"/>
</dbReference>
<sequence length="482" mass="54568">MDELTSYIADEDPDVVALQETFLRPTVLVKKSIPHHGIKINTSTVESTTIVIESQPNNITICSLYNPPRSAVGNLGPDLLKIFRNRPQCIIVGDFNAKHTSWSATPHNNSAGNTIVRLVRANGFLLTAPNGPTRVHTRGRPSTIDFGITCGINNITAEVHSDLSSDHNPVHFVISINSSIPFKQNCKTLTNCQQVQAYPSLYIQYPSKPDSKSEKNRLRKLWQRTQYPPLKAEVNRLQRIIRTELKNSKEHVWDSLQKDANIDTDTLHKLVAGNNSNNNIIYPPILSSRGLVFGTKEKADCFVDNLEESFTENRTPYDDDHIDKVDRTIRRFLNNYSSSIPPLTSPQEICDIISKLNIRKAPDLEALHHLSPPEKKNKDPKFPLNYRPISLISCVAKLFEKILLSRIQAFSDSNHIIPDFQHGFRKKTSTCHQLLRTTNLIIDGFNTHRTTGGIFLDVEKAFDRVWHNGLIFKLIQINLPHT</sequence>
<dbReference type="Proteomes" id="UP000887159">
    <property type="component" value="Unassembled WGS sequence"/>
</dbReference>
<protein>
    <submittedName>
        <fullName evidence="3">Probable RNA-directed DNA polymerase from transposon X-element</fullName>
    </submittedName>
</protein>
<dbReference type="Gene3D" id="3.60.10.10">
    <property type="entry name" value="Endonuclease/exonuclease/phosphatase"/>
    <property type="match status" value="1"/>
</dbReference>
<dbReference type="AlphaFoldDB" id="A0A8X7BGL7"/>
<feature type="domain" description="Endonuclease/exonuclease/phosphatase" evidence="2">
    <location>
        <begin position="59"/>
        <end position="170"/>
    </location>
</feature>
<proteinExistence type="predicted"/>
<dbReference type="Pfam" id="PF14529">
    <property type="entry name" value="Exo_endo_phos_2"/>
    <property type="match status" value="1"/>
</dbReference>
<dbReference type="CDD" id="cd01650">
    <property type="entry name" value="RT_nLTR_like"/>
    <property type="match status" value="1"/>
</dbReference>
<dbReference type="EMBL" id="BMAU01021393">
    <property type="protein sequence ID" value="GFY30570.1"/>
    <property type="molecule type" value="Genomic_DNA"/>
</dbReference>
<dbReference type="SUPFAM" id="SSF56219">
    <property type="entry name" value="DNase I-like"/>
    <property type="match status" value="1"/>
</dbReference>
<keyword evidence="3" id="KW-0695">RNA-directed DNA polymerase</keyword>
<feature type="domain" description="Reverse transcriptase" evidence="1">
    <location>
        <begin position="379"/>
        <end position="480"/>
    </location>
</feature>
<organism evidence="3 4">
    <name type="scientific">Trichonephila clavipes</name>
    <name type="common">Golden silk orbweaver</name>
    <name type="synonym">Nephila clavipes</name>
    <dbReference type="NCBI Taxonomy" id="2585209"/>
    <lineage>
        <taxon>Eukaryota</taxon>
        <taxon>Metazoa</taxon>
        <taxon>Ecdysozoa</taxon>
        <taxon>Arthropoda</taxon>
        <taxon>Chelicerata</taxon>
        <taxon>Arachnida</taxon>
        <taxon>Araneae</taxon>
        <taxon>Araneomorphae</taxon>
        <taxon>Entelegynae</taxon>
        <taxon>Araneoidea</taxon>
        <taxon>Nephilidae</taxon>
        <taxon>Trichonephila</taxon>
    </lineage>
</organism>
<dbReference type="SUPFAM" id="SSF56672">
    <property type="entry name" value="DNA/RNA polymerases"/>
    <property type="match status" value="1"/>
</dbReference>
<dbReference type="InterPro" id="IPR005135">
    <property type="entry name" value="Endo/exonuclease/phosphatase"/>
</dbReference>
<gene>
    <name evidence="3" type="primary">X-element ORF2</name>
    <name evidence="3" type="ORF">TNCV_3523331</name>
</gene>
<accession>A0A8X7BGL7</accession>
<evidence type="ECO:0000313" key="3">
    <source>
        <dbReference type="EMBL" id="GFY30570.1"/>
    </source>
</evidence>
<keyword evidence="3" id="KW-0808">Transferase</keyword>
<evidence type="ECO:0000259" key="2">
    <source>
        <dbReference type="Pfam" id="PF14529"/>
    </source>
</evidence>